<evidence type="ECO:0000313" key="5">
    <source>
        <dbReference type="Proteomes" id="UP000005143"/>
    </source>
</evidence>
<feature type="domain" description="Hydantoinase A/oxoprolinase" evidence="2">
    <location>
        <begin position="198"/>
        <end position="481"/>
    </location>
</feature>
<dbReference type="GO" id="GO:0017168">
    <property type="term" value="F:5-oxoprolinase (ATP-hydrolyzing) activity"/>
    <property type="evidence" value="ECO:0007669"/>
    <property type="project" value="TreeGrafter"/>
</dbReference>
<dbReference type="Pfam" id="PF01968">
    <property type="entry name" value="Hydantoinase_A"/>
    <property type="match status" value="1"/>
</dbReference>
<evidence type="ECO:0000259" key="3">
    <source>
        <dbReference type="Pfam" id="PF05378"/>
    </source>
</evidence>
<dbReference type="GO" id="GO:0005829">
    <property type="term" value="C:cytosol"/>
    <property type="evidence" value="ECO:0007669"/>
    <property type="project" value="TreeGrafter"/>
</dbReference>
<protein>
    <submittedName>
        <fullName evidence="4">Acetophenone carboxylase subunit Apc1</fullName>
    </submittedName>
</protein>
<dbReference type="Proteomes" id="UP000005143">
    <property type="component" value="Unassembled WGS sequence"/>
</dbReference>
<accession>H0E091</accession>
<dbReference type="EMBL" id="AGUD01000006">
    <property type="protein sequence ID" value="EHN12894.1"/>
    <property type="molecule type" value="Genomic_DNA"/>
</dbReference>
<dbReference type="InterPro" id="IPR008040">
    <property type="entry name" value="Hydant_A_N"/>
</dbReference>
<feature type="domain" description="Hydantoinase/oxoprolinase N-terminal" evidence="3">
    <location>
        <begin position="10"/>
        <end position="101"/>
    </location>
</feature>
<reference evidence="4 5" key="1">
    <citation type="journal article" date="2013" name="Biodegradation">
        <title>Quantitative proteomic analysis of ibuprofen-degrading Patulibacter sp. strain I11.</title>
        <authorList>
            <person name="Almeida B."/>
            <person name="Kjeldal H."/>
            <person name="Lolas I."/>
            <person name="Knudsen A.D."/>
            <person name="Carvalho G."/>
            <person name="Nielsen K.L."/>
            <person name="Barreto Crespo M.T."/>
            <person name="Stensballe A."/>
            <person name="Nielsen J.L."/>
        </authorList>
    </citation>
    <scope>NUCLEOTIDE SEQUENCE [LARGE SCALE GENOMIC DNA]</scope>
    <source>
        <strain evidence="4 5">I11</strain>
    </source>
</reference>
<dbReference type="PANTHER" id="PTHR11365:SF23">
    <property type="entry name" value="HYPOTHETICAL 5-OXOPROLINASE (EUROFUNG)-RELATED"/>
    <property type="match status" value="1"/>
</dbReference>
<evidence type="ECO:0000256" key="1">
    <source>
        <dbReference type="SAM" id="MobiDB-lite"/>
    </source>
</evidence>
<comment type="caution">
    <text evidence="4">The sequence shown here is derived from an EMBL/GenBank/DDBJ whole genome shotgun (WGS) entry which is preliminary data.</text>
</comment>
<organism evidence="4 5">
    <name type="scientific">Patulibacter medicamentivorans</name>
    <dbReference type="NCBI Taxonomy" id="1097667"/>
    <lineage>
        <taxon>Bacteria</taxon>
        <taxon>Bacillati</taxon>
        <taxon>Actinomycetota</taxon>
        <taxon>Thermoleophilia</taxon>
        <taxon>Solirubrobacterales</taxon>
        <taxon>Patulibacteraceae</taxon>
        <taxon>Patulibacter</taxon>
    </lineage>
</organism>
<gene>
    <name evidence="4" type="ORF">PAI11_01990</name>
</gene>
<dbReference type="OrthoDB" id="9768323at2"/>
<evidence type="ECO:0000259" key="2">
    <source>
        <dbReference type="Pfam" id="PF01968"/>
    </source>
</evidence>
<dbReference type="RefSeq" id="WP_007569896.1">
    <property type="nucleotide sequence ID" value="NZ_AGUD01000006.1"/>
</dbReference>
<sequence>MVATDNRITIDIDTGGTFTDGVVSTGAETWPIKVLTTPHDLTIALRELIGEAAGQVGVDEETLLQRVDSIRYSTTLGTNTLIERSGPRIGLLVNAGGAAAVAAAPPGSLVADILDPVEHHLRRIDLSGDETTDAEPVLQAVEELLDGGAERLVIVLDDQAAEEQVRRIVFDEYPRHILGALPVLFGGELTSDPDLARRVATSLLNAYLHPQLETFLYEAESVLRARGLHRPLFVFCNDGTTNRVAKVTALKTHNSGPAGGVEAAAALARHYGLGQVATIDIGGTSTDVAFLTDARIEERRRGGIEGTECSMPMRKIDALGGGGGTIAEVGADGRLQLGPRSAGAAPGPACFGFGGTDATVTDANLTLGVFDPEQRFAGRVALDPERARNAIQEHVAGPLGLSAEAAADRVRVALEERIGGYLRDGLGSRGAGERVLIAFGGGGAVHAARIAEHAGIDRVLVPGLSSVCSAFGIGFADVEHRYERVVPGGGEQLAAEVERELTERARIDMRGEGFSLDDVVLDVARGEDDEGRLTVGLTARAPLPHLAFAATERPTDPPTPSGERDVWWDGTAPRRTPIYADADVRARNARIAGPAIVAGDIVTVCVPPGWALERDAFDQSFLTREA</sequence>
<evidence type="ECO:0000313" key="4">
    <source>
        <dbReference type="EMBL" id="EHN12894.1"/>
    </source>
</evidence>
<keyword evidence="5" id="KW-1185">Reference proteome</keyword>
<dbReference type="PANTHER" id="PTHR11365">
    <property type="entry name" value="5-OXOPROLINASE RELATED"/>
    <property type="match status" value="1"/>
</dbReference>
<dbReference type="GO" id="GO:0006749">
    <property type="term" value="P:glutathione metabolic process"/>
    <property type="evidence" value="ECO:0007669"/>
    <property type="project" value="TreeGrafter"/>
</dbReference>
<dbReference type="Pfam" id="PF05378">
    <property type="entry name" value="Hydant_A_N"/>
    <property type="match status" value="1"/>
</dbReference>
<proteinExistence type="predicted"/>
<dbReference type="InterPro" id="IPR002821">
    <property type="entry name" value="Hydantoinase_A"/>
</dbReference>
<name>H0E091_9ACTN</name>
<dbReference type="AlphaFoldDB" id="H0E091"/>
<feature type="region of interest" description="Disordered" evidence="1">
    <location>
        <begin position="550"/>
        <end position="570"/>
    </location>
</feature>
<dbReference type="InterPro" id="IPR045079">
    <property type="entry name" value="Oxoprolinase-like"/>
</dbReference>